<accession>A0A401Z7R4</accession>
<evidence type="ECO:0000256" key="6">
    <source>
        <dbReference type="ARBA" id="ARBA00023136"/>
    </source>
</evidence>
<keyword evidence="10" id="KW-1185">Reference proteome</keyword>
<evidence type="ECO:0000313" key="10">
    <source>
        <dbReference type="Proteomes" id="UP000287224"/>
    </source>
</evidence>
<dbReference type="PROSITE" id="PS50928">
    <property type="entry name" value="ABC_TM1"/>
    <property type="match status" value="1"/>
</dbReference>
<comment type="subcellular location">
    <subcellularLocation>
        <location evidence="1 7">Cell membrane</location>
        <topology evidence="1 7">Multi-pass membrane protein</topology>
    </subcellularLocation>
</comment>
<feature type="transmembrane region" description="Helical" evidence="7">
    <location>
        <begin position="200"/>
        <end position="220"/>
    </location>
</feature>
<dbReference type="OrthoDB" id="9804353at2"/>
<dbReference type="InterPro" id="IPR035906">
    <property type="entry name" value="MetI-like_sf"/>
</dbReference>
<evidence type="ECO:0000256" key="5">
    <source>
        <dbReference type="ARBA" id="ARBA00022989"/>
    </source>
</evidence>
<keyword evidence="6 7" id="KW-0472">Membrane</keyword>
<feature type="domain" description="ABC transmembrane type-1" evidence="8">
    <location>
        <begin position="100"/>
        <end position="285"/>
    </location>
</feature>
<evidence type="ECO:0000256" key="2">
    <source>
        <dbReference type="ARBA" id="ARBA00022448"/>
    </source>
</evidence>
<dbReference type="GO" id="GO:0055085">
    <property type="term" value="P:transmembrane transport"/>
    <property type="evidence" value="ECO:0007669"/>
    <property type="project" value="InterPro"/>
</dbReference>
<feature type="transmembrane region" description="Helical" evidence="7">
    <location>
        <begin position="45"/>
        <end position="65"/>
    </location>
</feature>
<organism evidence="9 10">
    <name type="scientific">Dictyobacter aurantiacus</name>
    <dbReference type="NCBI Taxonomy" id="1936993"/>
    <lineage>
        <taxon>Bacteria</taxon>
        <taxon>Bacillati</taxon>
        <taxon>Chloroflexota</taxon>
        <taxon>Ktedonobacteria</taxon>
        <taxon>Ktedonobacterales</taxon>
        <taxon>Dictyobacteraceae</taxon>
        <taxon>Dictyobacter</taxon>
    </lineage>
</organism>
<protein>
    <submittedName>
        <fullName evidence="9">Riboflavin transport system permease protein RibX</fullName>
    </submittedName>
</protein>
<dbReference type="GO" id="GO:0005886">
    <property type="term" value="C:plasma membrane"/>
    <property type="evidence" value="ECO:0007669"/>
    <property type="project" value="UniProtKB-SubCell"/>
</dbReference>
<evidence type="ECO:0000256" key="4">
    <source>
        <dbReference type="ARBA" id="ARBA00022692"/>
    </source>
</evidence>
<feature type="transmembrane region" description="Helical" evidence="7">
    <location>
        <begin position="164"/>
        <end position="188"/>
    </location>
</feature>
<dbReference type="Gene3D" id="1.10.3720.10">
    <property type="entry name" value="MetI-like"/>
    <property type="match status" value="1"/>
</dbReference>
<keyword evidence="2 7" id="KW-0813">Transport</keyword>
<keyword evidence="3" id="KW-1003">Cell membrane</keyword>
<feature type="transmembrane region" description="Helical" evidence="7">
    <location>
        <begin position="262"/>
        <end position="285"/>
    </location>
</feature>
<proteinExistence type="inferred from homology"/>
<name>A0A401Z7R4_9CHLR</name>
<dbReference type="AlphaFoldDB" id="A0A401Z7R4"/>
<dbReference type="EMBL" id="BIFQ01000001">
    <property type="protein sequence ID" value="GCE02907.1"/>
    <property type="molecule type" value="Genomic_DNA"/>
</dbReference>
<dbReference type="CDD" id="cd06261">
    <property type="entry name" value="TM_PBP2"/>
    <property type="match status" value="1"/>
</dbReference>
<dbReference type="RefSeq" id="WP_160145563.1">
    <property type="nucleotide sequence ID" value="NZ_BIFQ01000001.1"/>
</dbReference>
<gene>
    <name evidence="9" type="primary">ribX</name>
    <name evidence="9" type="ORF">KDAU_02360</name>
</gene>
<evidence type="ECO:0000256" key="7">
    <source>
        <dbReference type="RuleBase" id="RU363032"/>
    </source>
</evidence>
<feature type="transmembrane region" description="Helical" evidence="7">
    <location>
        <begin position="107"/>
        <end position="126"/>
    </location>
</feature>
<keyword evidence="4 7" id="KW-0812">Transmembrane</keyword>
<dbReference type="SUPFAM" id="SSF161098">
    <property type="entry name" value="MetI-like"/>
    <property type="match status" value="1"/>
</dbReference>
<evidence type="ECO:0000259" key="8">
    <source>
        <dbReference type="PROSITE" id="PS50928"/>
    </source>
</evidence>
<dbReference type="PANTHER" id="PTHR30151">
    <property type="entry name" value="ALKANE SULFONATE ABC TRANSPORTER-RELATED, MEMBRANE SUBUNIT"/>
    <property type="match status" value="1"/>
</dbReference>
<dbReference type="Proteomes" id="UP000287224">
    <property type="component" value="Unassembled WGS sequence"/>
</dbReference>
<dbReference type="PANTHER" id="PTHR30151:SF20">
    <property type="entry name" value="ABC TRANSPORTER PERMEASE PROTEIN HI_0355-RELATED"/>
    <property type="match status" value="1"/>
</dbReference>
<comment type="caution">
    <text evidence="9">The sequence shown here is derived from an EMBL/GenBank/DDBJ whole genome shotgun (WGS) entry which is preliminary data.</text>
</comment>
<keyword evidence="5 7" id="KW-1133">Transmembrane helix</keyword>
<reference evidence="10" key="1">
    <citation type="submission" date="2018-12" db="EMBL/GenBank/DDBJ databases">
        <title>Tengunoibacter tsumagoiensis gen. nov., sp. nov., Dictyobacter kobayashii sp. nov., D. alpinus sp. nov., and D. joshuensis sp. nov. and description of Dictyobacteraceae fam. nov. within the order Ktedonobacterales isolated from Tengu-no-mugimeshi.</title>
        <authorList>
            <person name="Wang C.M."/>
            <person name="Zheng Y."/>
            <person name="Sakai Y."/>
            <person name="Toyoda A."/>
            <person name="Minakuchi Y."/>
            <person name="Abe K."/>
            <person name="Yokota A."/>
            <person name="Yabe S."/>
        </authorList>
    </citation>
    <scope>NUCLEOTIDE SEQUENCE [LARGE SCALE GENOMIC DNA]</scope>
    <source>
        <strain evidence="10">S-27</strain>
    </source>
</reference>
<sequence length="292" mass="31847">MSATTSRTDSAQLDVRKHRRARSVELDAKNGGAARRARSWKKLNTVWNFLPPFVLGLLLLFAWYITTATGRINAFILPPPKDVFASLIDGLVGGLYWEHILVTVQESLAGFLLGVVVALPLGYGVAKSRFLANMLQPYLSAGQAIPAIVLAPFLFLWFNTGPLPVTIICMLVVLFPMVINTIFGVQTIDRELLDAARLEGAAGLSLLSYIEFPLALPAVLASVRTGLTLSITGALVGEFFCSPDKGLGALIQMALHQYNMSFMFATVIILAILAALYYSATWLLIKLADRIY</sequence>
<feature type="transmembrane region" description="Helical" evidence="7">
    <location>
        <begin position="138"/>
        <end position="158"/>
    </location>
</feature>
<evidence type="ECO:0000256" key="3">
    <source>
        <dbReference type="ARBA" id="ARBA00022475"/>
    </source>
</evidence>
<dbReference type="Pfam" id="PF00528">
    <property type="entry name" value="BPD_transp_1"/>
    <property type="match status" value="1"/>
</dbReference>
<dbReference type="InterPro" id="IPR000515">
    <property type="entry name" value="MetI-like"/>
</dbReference>
<evidence type="ECO:0000256" key="1">
    <source>
        <dbReference type="ARBA" id="ARBA00004651"/>
    </source>
</evidence>
<evidence type="ECO:0000313" key="9">
    <source>
        <dbReference type="EMBL" id="GCE02907.1"/>
    </source>
</evidence>
<comment type="similarity">
    <text evidence="7">Belongs to the binding-protein-dependent transport system permease family.</text>
</comment>